<reference evidence="1 3" key="1">
    <citation type="journal article" date="2015" name="Int. J. Syst. Evol. Microbiol.">
        <title>Complete genome sequence of Salinicoccus halodurans H3B36, isolated from the Qaidam Basin in China.</title>
        <authorList>
            <person name="Jiang K."/>
            <person name="Xue Y."/>
            <person name="Ma Y."/>
        </authorList>
    </citation>
    <scope>NUCLEOTIDE SEQUENCE [LARGE SCALE GENOMIC DNA]</scope>
    <source>
        <strain evidence="1 3">H3B36</strain>
    </source>
</reference>
<protein>
    <submittedName>
        <fullName evidence="2">Predicted small secreted protein</fullName>
    </submittedName>
</protein>
<dbReference type="OrthoDB" id="2989832at2"/>
<dbReference type="EMBL" id="FOTB01000006">
    <property type="protein sequence ID" value="SFK94324.1"/>
    <property type="molecule type" value="Genomic_DNA"/>
</dbReference>
<gene>
    <name evidence="1" type="ORF">AAT16_08735</name>
    <name evidence="2" type="ORF">SAMN05216235_2644</name>
</gene>
<organism evidence="2 4">
    <name type="scientific">Salinicoccus halodurans</name>
    <dbReference type="NCBI Taxonomy" id="407035"/>
    <lineage>
        <taxon>Bacteria</taxon>
        <taxon>Bacillati</taxon>
        <taxon>Bacillota</taxon>
        <taxon>Bacilli</taxon>
        <taxon>Bacillales</taxon>
        <taxon>Staphylococcaceae</taxon>
        <taxon>Salinicoccus</taxon>
    </lineage>
</organism>
<name>A0A0F7D4I8_9STAP</name>
<reference evidence="2 4" key="3">
    <citation type="submission" date="2016-10" db="EMBL/GenBank/DDBJ databases">
        <authorList>
            <person name="Varghese N."/>
            <person name="Submissions S."/>
        </authorList>
    </citation>
    <scope>NUCLEOTIDE SEQUENCE [LARGE SCALE GENOMIC DNA]</scope>
    <source>
        <strain evidence="2 4">CGMCC 1.6501</strain>
    </source>
</reference>
<sequence length="98" mass="11513">MSKYIKFLTAFFVISIPAFIWFRKHQPINPQEIIRQLHIQFENVSFISIDYQTSTRKLLGMNCEVYTGLLHVKKDGNTERYHFIADAFTGEIIEITSL</sequence>
<dbReference type="EMBL" id="CP011366">
    <property type="protein sequence ID" value="AKG74310.1"/>
    <property type="molecule type" value="Genomic_DNA"/>
</dbReference>
<dbReference type="Proteomes" id="UP000034029">
    <property type="component" value="Chromosome"/>
</dbReference>
<proteinExistence type="predicted"/>
<evidence type="ECO:0000313" key="3">
    <source>
        <dbReference type="Proteomes" id="UP000034029"/>
    </source>
</evidence>
<dbReference type="KEGG" id="shv:AAT16_08735"/>
<dbReference type="RefSeq" id="WP_046790492.1">
    <property type="nucleotide sequence ID" value="NZ_CP011366.1"/>
</dbReference>
<evidence type="ECO:0000313" key="2">
    <source>
        <dbReference type="EMBL" id="SFK94324.1"/>
    </source>
</evidence>
<evidence type="ECO:0000313" key="4">
    <source>
        <dbReference type="Proteomes" id="UP000183090"/>
    </source>
</evidence>
<dbReference type="AlphaFoldDB" id="A0A0F7D4I8"/>
<dbReference type="Proteomes" id="UP000183090">
    <property type="component" value="Unassembled WGS sequence"/>
</dbReference>
<evidence type="ECO:0000313" key="1">
    <source>
        <dbReference type="EMBL" id="AKG74310.1"/>
    </source>
</evidence>
<accession>A0A0F7D4I8</accession>
<keyword evidence="3" id="KW-1185">Reference proteome</keyword>
<reference evidence="3" key="2">
    <citation type="submission" date="2015-04" db="EMBL/GenBank/DDBJ databases">
        <title>Complete genome sequence of Salinicoccus halodurans strain H3B36, isolated from the Qaidam basin of China.</title>
        <authorList>
            <person name="Ma Y."/>
            <person name="Jiang K."/>
            <person name="Xue Y."/>
        </authorList>
    </citation>
    <scope>NUCLEOTIDE SEQUENCE [LARGE SCALE GENOMIC DNA]</scope>
    <source>
        <strain evidence="3">H3B36</strain>
    </source>
</reference>